<evidence type="ECO:0000256" key="4">
    <source>
        <dbReference type="ARBA" id="ARBA00023163"/>
    </source>
</evidence>
<evidence type="ECO:0000259" key="8">
    <source>
        <dbReference type="Pfam" id="PF04054"/>
    </source>
</evidence>
<dbReference type="GO" id="GO:0060090">
    <property type="term" value="F:molecular adaptor activity"/>
    <property type="evidence" value="ECO:0007669"/>
    <property type="project" value="TreeGrafter"/>
</dbReference>
<evidence type="ECO:0000256" key="7">
    <source>
        <dbReference type="SAM" id="MobiDB-lite"/>
    </source>
</evidence>
<evidence type="ECO:0000259" key="9">
    <source>
        <dbReference type="Pfam" id="PF12842"/>
    </source>
</evidence>
<dbReference type="OMA" id="HMDHEVR"/>
<dbReference type="Gene3D" id="1.25.40.180">
    <property type="match status" value="1"/>
</dbReference>
<dbReference type="InterPro" id="IPR007196">
    <property type="entry name" value="CCR4-Not_Not1_C"/>
</dbReference>
<evidence type="ECO:0000259" key="11">
    <source>
        <dbReference type="Pfam" id="PF16417"/>
    </source>
</evidence>
<organism evidence="13 14">
    <name type="scientific">Megaselia scalaris</name>
    <name type="common">Humpbacked fly</name>
    <name type="synonym">Phora scalaris</name>
    <dbReference type="NCBI Taxonomy" id="36166"/>
    <lineage>
        <taxon>Eukaryota</taxon>
        <taxon>Metazoa</taxon>
        <taxon>Ecdysozoa</taxon>
        <taxon>Arthropoda</taxon>
        <taxon>Hexapoda</taxon>
        <taxon>Insecta</taxon>
        <taxon>Pterygota</taxon>
        <taxon>Neoptera</taxon>
        <taxon>Endopterygota</taxon>
        <taxon>Diptera</taxon>
        <taxon>Brachycera</taxon>
        <taxon>Muscomorpha</taxon>
        <taxon>Platypezoidea</taxon>
        <taxon>Phoridae</taxon>
        <taxon>Megaseliini</taxon>
        <taxon>Megaselia</taxon>
    </lineage>
</organism>
<feature type="domain" description="CCR4-Not complex component Not1 C-terminal" evidence="8">
    <location>
        <begin position="1228"/>
        <end position="1570"/>
    </location>
</feature>
<dbReference type="Gene3D" id="1.25.40.790">
    <property type="match status" value="1"/>
</dbReference>
<reference evidence="14" key="1">
    <citation type="submission" date="2013-02" db="EMBL/GenBank/DDBJ databases">
        <authorList>
            <person name="Hughes D."/>
        </authorList>
    </citation>
    <scope>NUCLEOTIDE SEQUENCE</scope>
    <source>
        <strain>Durham</strain>
        <strain evidence="14">NC isolate 2 -- Noor lab</strain>
    </source>
</reference>
<dbReference type="FunFam" id="1.25.40.800:FF:000001">
    <property type="entry name" value="CCR4-NOT transcription complex subunit 1"/>
    <property type="match status" value="1"/>
</dbReference>
<evidence type="ECO:0000313" key="14">
    <source>
        <dbReference type="Proteomes" id="UP000015102"/>
    </source>
</evidence>
<dbReference type="GO" id="GO:0000932">
    <property type="term" value="C:P-body"/>
    <property type="evidence" value="ECO:0007669"/>
    <property type="project" value="TreeGrafter"/>
</dbReference>
<dbReference type="InterPro" id="IPR040398">
    <property type="entry name" value="Not1"/>
</dbReference>
<feature type="compositionally biased region" description="Polar residues" evidence="7">
    <location>
        <begin position="258"/>
        <end position="268"/>
    </location>
</feature>
<dbReference type="Proteomes" id="UP000015102">
    <property type="component" value="Unassembled WGS sequence"/>
</dbReference>
<dbReference type="STRING" id="36166.T1GJ19"/>
<dbReference type="EnsemblMetazoa" id="MESCA003458-RA">
    <property type="protein sequence ID" value="MESCA003458-PA"/>
    <property type="gene ID" value="MESCA003458"/>
</dbReference>
<evidence type="ECO:0000313" key="13">
    <source>
        <dbReference type="EnsemblMetazoa" id="MESCA003458-PA"/>
    </source>
</evidence>
<sequence length="1570" mass="178313">MAGLNLNGPNGAFNFNNVLNTLVSTPSSPSRMMNANANSNSPFPMMMQQHQQQQQQQQQHPQHQQAQHSGVPRLPATPNPAGGHENVLPELNQQVSKEVEDEANSYFQRIYNHPPHPTLSIDEVLDMLQRFKEYQGCREQEVYHCMIRNLFEEYRFFPQYPEKELLITAQLFGGIIERNLVPTFLALGLALRCVLDALRKPEGYKMYYFGIVALDRLSLALAVTYVEYGSIGQEPPNKPQGPVLPPAMAPLLPPASGATPNVQQSPSVESLYRSSSAAAQLQQQQQQKPQPIQQQQSASIASQPISSRAVKSIATATNIDTLLSANTEREEKVTNPPDSVADKTAFIFNNLSQLNLQQKCEEIKEIMTQEYWPWLSQYLVLKRASIELNFHSLYSNFLDAMKNKEVLRLVTRETFRNIRVLLRSEKHVNNFSDRTLLKNLGHWLGMMTLARNRPILAIDIDLKSLLVEAFHKGQQELLFIVPFVAKVLESCSKSKIFKPPNPWTMAIMNVLGELHTEPDLKLNLKFEIEDPDRIRSIELQLSQPKPPAKMQEITQADLQMAQALQQHQSFRNMDDSTMVLLNNPSIVSNPSPSISNDSAGASTGVCGQVVNQPPPEPKFSYIDLVINNYNSLSQYLVINPAAIGILANNPALKHTLTTAIERTITEWLQPLVDRSVRIAVQTTEQIVRKDFALDHDENRMRIAAHHMVRNLASGMAMITCKDQLIQALTTNLRKAFVQNAQSYVGFQDSIEAACNQLAQDNHELVCAFMQKTAGEKALPEIDRRIAHDFEVRKTAREEGRRYCEAESLTYQAERMPEQVRLKMGAASNQQFAVYTELLENYTTQQNFGDVGGNASAGNNTADEMSLVYSDLASKIEAFITNAQQFSTLQLQLSKMHALLKALVNYHRVRDNDSGFILVTRVVEALIEGLTNNISADQIDQMKLYRNICLRTLTMFQSTFGASITERVVTKCVLEIREDVRYNLEAMKLLISSRFINMQHFDNSLIALMESGNYLAITFSMQIVQHFLIDERGNTQITEQDFCNTIEMLARLAQVHRGPEGLGNLIEHLRINHDPNMFSSDRMGPTQFIHSGMNSVRQADCDDPPDLHDKTVFLLKDWCTMNLYGILKTDDLITRFFRQATQFCIDIVYMNPEQNPANHRQMIFKWMDAYVKLIILLFRHSGEASNPATKINLLNKVLGIVVGVLLQDQEVRGVNFQQIGYQRFFTMLFIELSSSDPVIESVMLSVVTAFSHAYHFLNPSCAPGFAYAWLELVSHRVFLSRILAQIPQQKGWPLYCQLLLDLFKYLAPFLRNTELAKPVQILYKGTLRVLLVLLHDFPEFLCDYHFAFCDVIPSNCIQMRNIILAAFPRNMRLPDPFTPNLKAHMLLETGQAPKIFSNYVSNIEANFKKNLDSYLKARSPVTFLSEIRTHLQSSKEPGSVYNIPLINALVFTKNQVPNASNIASSAHIDIFQNLAVDLDHEGRYLFLNAIANQLRYPNSHTQYFSCVVLHLFAQANTEAIQEQITRVLLERLIVNRPHPWGLLVTFIELIKEPVYKFWDHEFVHCAPEIEK</sequence>
<keyword evidence="14" id="KW-1185">Reference proteome</keyword>
<feature type="region of interest" description="Disordered" evidence="7">
    <location>
        <begin position="26"/>
        <end position="87"/>
    </location>
</feature>
<dbReference type="InterPro" id="IPR038535">
    <property type="entry name" value="CNOT1_TTP_bind_sf"/>
</dbReference>
<protein>
    <recommendedName>
        <fullName evidence="15">CCR4-Not complex component Not1 C-terminal domain-containing protein</fullName>
    </recommendedName>
</protein>
<dbReference type="HOGENOM" id="CLU_000286_2_1_1"/>
<dbReference type="Pfam" id="PF16415">
    <property type="entry name" value="CNOT1_CAF1_bind"/>
    <property type="match status" value="1"/>
</dbReference>
<dbReference type="FunFam" id="1.25.40.180:FF:000005">
    <property type="entry name" value="Ccr4-not transcription complex subunit 1 isoform"/>
    <property type="match status" value="1"/>
</dbReference>
<keyword evidence="4" id="KW-0804">Transcription</keyword>
<evidence type="ECO:0000256" key="2">
    <source>
        <dbReference type="ARBA" id="ARBA00022491"/>
    </source>
</evidence>
<keyword evidence="5" id="KW-0539">Nucleus</keyword>
<dbReference type="Pfam" id="PF23590">
    <property type="entry name" value="NOT1_connector"/>
    <property type="match status" value="1"/>
</dbReference>
<name>T1GJ19_MEGSC</name>
<dbReference type="FunFam" id="1.25.40.790:FF:000004">
    <property type="entry name" value="Not1, isoform C"/>
    <property type="match status" value="1"/>
</dbReference>
<keyword evidence="2" id="KW-0678">Repressor</keyword>
<dbReference type="CDD" id="cd20710">
    <property type="entry name" value="NOT1_connector"/>
    <property type="match status" value="1"/>
</dbReference>
<evidence type="ECO:0008006" key="15">
    <source>
        <dbReference type="Google" id="ProtNLM"/>
    </source>
</evidence>
<feature type="domain" description="CCR4-NOT transcription complex subunit 1 TTP binding" evidence="11">
    <location>
        <begin position="85"/>
        <end position="218"/>
    </location>
</feature>
<feature type="region of interest" description="Disordered" evidence="7">
    <location>
        <begin position="234"/>
        <end position="299"/>
    </location>
</feature>
<dbReference type="GO" id="GO:0005634">
    <property type="term" value="C:nucleus"/>
    <property type="evidence" value="ECO:0007669"/>
    <property type="project" value="UniProtKB-SubCell"/>
</dbReference>
<feature type="compositionally biased region" description="Pro residues" evidence="7">
    <location>
        <begin position="236"/>
        <end position="253"/>
    </location>
</feature>
<feature type="compositionally biased region" description="Low complexity" evidence="7">
    <location>
        <begin position="27"/>
        <end position="68"/>
    </location>
</feature>
<keyword evidence="3" id="KW-0805">Transcription regulation</keyword>
<dbReference type="Gene3D" id="1.25.40.800">
    <property type="match status" value="1"/>
</dbReference>
<dbReference type="InterPro" id="IPR032193">
    <property type="entry name" value="CNOT1_TTP_bind"/>
</dbReference>
<dbReference type="PANTHER" id="PTHR13162">
    <property type="entry name" value="CCR4-NOT TRANSCRIPTION COMPLEX"/>
    <property type="match status" value="1"/>
</dbReference>
<evidence type="ECO:0000256" key="3">
    <source>
        <dbReference type="ARBA" id="ARBA00023015"/>
    </source>
</evidence>
<proteinExistence type="inferred from homology"/>
<reference evidence="13" key="2">
    <citation type="submission" date="2015-06" db="UniProtKB">
        <authorList>
            <consortium name="EnsemblMetazoa"/>
        </authorList>
    </citation>
    <scope>IDENTIFICATION</scope>
</reference>
<evidence type="ECO:0000259" key="10">
    <source>
        <dbReference type="Pfam" id="PF16415"/>
    </source>
</evidence>
<feature type="domain" description="CCR4-NOT transcription complex subunit 1-like NOT1 connector" evidence="12">
    <location>
        <begin position="866"/>
        <end position="1069"/>
    </location>
</feature>
<evidence type="ECO:0000256" key="5">
    <source>
        <dbReference type="ARBA" id="ARBA00023242"/>
    </source>
</evidence>
<dbReference type="InterPro" id="IPR032191">
    <property type="entry name" value="CNOT1_CAF1_bind"/>
</dbReference>
<dbReference type="Pfam" id="PF16417">
    <property type="entry name" value="CNOT1_TTP_bind"/>
    <property type="match status" value="1"/>
</dbReference>
<dbReference type="Pfam" id="PF04054">
    <property type="entry name" value="Not1"/>
    <property type="match status" value="1"/>
</dbReference>
<dbReference type="Pfam" id="PF12842">
    <property type="entry name" value="DUF3819"/>
    <property type="match status" value="1"/>
</dbReference>
<comment type="similarity">
    <text evidence="6">Belongs to the CNOT1 family.</text>
</comment>
<accession>T1GJ19</accession>
<comment type="subcellular location">
    <subcellularLocation>
        <location evidence="1">Nucleus</location>
    </subcellularLocation>
</comment>
<dbReference type="Gene3D" id="1.25.40.840">
    <property type="entry name" value="CCR4-NOT transcription complex subunit 1 TTP binding domain"/>
    <property type="match status" value="1"/>
</dbReference>
<dbReference type="GO" id="GO:0000288">
    <property type="term" value="P:nuclear-transcribed mRNA catabolic process, deadenylation-dependent decay"/>
    <property type="evidence" value="ECO:0007669"/>
    <property type="project" value="TreeGrafter"/>
</dbReference>
<feature type="domain" description="CCR4-NOT transcription complex subunit 1 CAF1-binding" evidence="10">
    <location>
        <begin position="333"/>
        <end position="529"/>
    </location>
</feature>
<dbReference type="PANTHER" id="PTHR13162:SF8">
    <property type="entry name" value="CCR4-NOT TRANSCRIPTION COMPLEX SUBUNIT 1"/>
    <property type="match status" value="1"/>
</dbReference>
<dbReference type="EMBL" id="CAQQ02389559">
    <property type="status" value="NOT_ANNOTATED_CDS"/>
    <property type="molecule type" value="Genomic_DNA"/>
</dbReference>
<dbReference type="InterPro" id="IPR055454">
    <property type="entry name" value="CNOT1-like_NOT1_connector"/>
</dbReference>
<dbReference type="GO" id="GO:0017148">
    <property type="term" value="P:negative regulation of translation"/>
    <property type="evidence" value="ECO:0007669"/>
    <property type="project" value="InterPro"/>
</dbReference>
<evidence type="ECO:0000256" key="6">
    <source>
        <dbReference type="ARBA" id="ARBA00025717"/>
    </source>
</evidence>
<feature type="compositionally biased region" description="Low complexity" evidence="7">
    <location>
        <begin position="274"/>
        <end position="299"/>
    </location>
</feature>
<feature type="domain" description="CCR4-NOT transcription complex subunit 1" evidence="9">
    <location>
        <begin position="650"/>
        <end position="796"/>
    </location>
</feature>
<evidence type="ECO:0000259" key="12">
    <source>
        <dbReference type="Pfam" id="PF23590"/>
    </source>
</evidence>
<evidence type="ECO:0000256" key="1">
    <source>
        <dbReference type="ARBA" id="ARBA00004123"/>
    </source>
</evidence>
<dbReference type="InterPro" id="IPR024557">
    <property type="entry name" value="CNOT1_dom_4"/>
</dbReference>
<dbReference type="GO" id="GO:0030015">
    <property type="term" value="C:CCR4-NOT core complex"/>
    <property type="evidence" value="ECO:0007669"/>
    <property type="project" value="InterPro"/>
</dbReference>